<evidence type="ECO:0000256" key="2">
    <source>
        <dbReference type="ARBA" id="ARBA00022840"/>
    </source>
</evidence>
<protein>
    <recommendedName>
        <fullName evidence="3">Protein kinase domain-containing protein</fullName>
    </recommendedName>
</protein>
<dbReference type="Gene3D" id="1.10.510.10">
    <property type="entry name" value="Transferase(Phosphotransferase) domain 1"/>
    <property type="match status" value="1"/>
</dbReference>
<dbReference type="InterPro" id="IPR001245">
    <property type="entry name" value="Ser-Thr/Tyr_kinase_cat_dom"/>
</dbReference>
<feature type="domain" description="Protein kinase" evidence="3">
    <location>
        <begin position="20"/>
        <end position="281"/>
    </location>
</feature>
<keyword evidence="5" id="KW-1185">Reference proteome</keyword>
<dbReference type="SUPFAM" id="SSF56112">
    <property type="entry name" value="Protein kinase-like (PK-like)"/>
    <property type="match status" value="1"/>
</dbReference>
<dbReference type="PROSITE" id="PS50011">
    <property type="entry name" value="PROTEIN_KINASE_DOM"/>
    <property type="match status" value="1"/>
</dbReference>
<dbReference type="EMBL" id="JAPFFF010000002">
    <property type="protein sequence ID" value="KAK8896947.1"/>
    <property type="molecule type" value="Genomic_DNA"/>
</dbReference>
<dbReference type="InterPro" id="IPR051681">
    <property type="entry name" value="Ser/Thr_Kinases-Pseudokinases"/>
</dbReference>
<evidence type="ECO:0000259" key="3">
    <source>
        <dbReference type="PROSITE" id="PS50011"/>
    </source>
</evidence>
<dbReference type="Pfam" id="PF07714">
    <property type="entry name" value="PK_Tyr_Ser-Thr"/>
    <property type="match status" value="1"/>
</dbReference>
<name>A0ABR2L0Q5_9EUKA</name>
<sequence>MLDQDLDPQSKIDINSYNVIRGEEVKFTSSYGCSFLVSKDEVVFVAQYFPKATVEERGEGTSPFHSEVRSMCKLGKFNSIIGFNGYQENFVLEGFDENQSVVILEYLNYSLKDFIQKKPRIWDDTMKVKTIIGIALGMKYAHLNDVCHRNLAVSCILFDKDYNPKICNFENSKIFEEEDLESSLQQTMIGRRSFISINADDDEDEFDPKAGDVADFGTLMHCIFSGKPDFQNLSGSFKLPKIRNIKKDYWDLIQECCSSDQWARPSFSKIVKKLMDRDMWLNADQEKIEEYINTFPNDILADTDADDNDQE</sequence>
<proteinExistence type="predicted"/>
<keyword evidence="2" id="KW-0067">ATP-binding</keyword>
<dbReference type="InterPro" id="IPR011009">
    <property type="entry name" value="Kinase-like_dom_sf"/>
</dbReference>
<evidence type="ECO:0000313" key="5">
    <source>
        <dbReference type="Proteomes" id="UP001470230"/>
    </source>
</evidence>
<evidence type="ECO:0000313" key="4">
    <source>
        <dbReference type="EMBL" id="KAK8896947.1"/>
    </source>
</evidence>
<comment type="caution">
    <text evidence="4">The sequence shown here is derived from an EMBL/GenBank/DDBJ whole genome shotgun (WGS) entry which is preliminary data.</text>
</comment>
<organism evidence="4 5">
    <name type="scientific">Tritrichomonas musculus</name>
    <dbReference type="NCBI Taxonomy" id="1915356"/>
    <lineage>
        <taxon>Eukaryota</taxon>
        <taxon>Metamonada</taxon>
        <taxon>Parabasalia</taxon>
        <taxon>Tritrichomonadida</taxon>
        <taxon>Tritrichomonadidae</taxon>
        <taxon>Tritrichomonas</taxon>
    </lineage>
</organism>
<dbReference type="InterPro" id="IPR000719">
    <property type="entry name" value="Prot_kinase_dom"/>
</dbReference>
<keyword evidence="1" id="KW-0547">Nucleotide-binding</keyword>
<evidence type="ECO:0000256" key="1">
    <source>
        <dbReference type="ARBA" id="ARBA00022741"/>
    </source>
</evidence>
<accession>A0ABR2L0Q5</accession>
<gene>
    <name evidence="4" type="ORF">M9Y10_014874</name>
</gene>
<reference evidence="4 5" key="1">
    <citation type="submission" date="2024-04" db="EMBL/GenBank/DDBJ databases">
        <title>Tritrichomonas musculus Genome.</title>
        <authorList>
            <person name="Alves-Ferreira E."/>
            <person name="Grigg M."/>
            <person name="Lorenzi H."/>
            <person name="Galac M."/>
        </authorList>
    </citation>
    <scope>NUCLEOTIDE SEQUENCE [LARGE SCALE GENOMIC DNA]</scope>
    <source>
        <strain evidence="4 5">EAF2021</strain>
    </source>
</reference>
<dbReference type="PANTHER" id="PTHR44329:SF298">
    <property type="entry name" value="MIXED LINEAGE KINASE DOMAIN-LIKE PROTEIN"/>
    <property type="match status" value="1"/>
</dbReference>
<dbReference type="Proteomes" id="UP001470230">
    <property type="component" value="Unassembled WGS sequence"/>
</dbReference>
<dbReference type="PANTHER" id="PTHR44329">
    <property type="entry name" value="SERINE/THREONINE-PROTEIN KINASE TNNI3K-RELATED"/>
    <property type="match status" value="1"/>
</dbReference>